<name>A0A0A0I8A0_CLOBO</name>
<proteinExistence type="predicted"/>
<dbReference type="InterPro" id="IPR050245">
    <property type="entry name" value="PrsA_foldase"/>
</dbReference>
<comment type="caution">
    <text evidence="3">The sequence shown here is derived from an EMBL/GenBank/DDBJ whole genome shotgun (WGS) entry which is preliminary data.</text>
</comment>
<dbReference type="Gene3D" id="3.10.50.40">
    <property type="match status" value="1"/>
</dbReference>
<protein>
    <submittedName>
        <fullName evidence="3">Peptidylprolyl isomerase</fullName>
    </submittedName>
</protein>
<organism evidence="3 4">
    <name type="scientific">Clostridium botulinum C/D str. DC5</name>
    <dbReference type="NCBI Taxonomy" id="1443128"/>
    <lineage>
        <taxon>Bacteria</taxon>
        <taxon>Bacillati</taxon>
        <taxon>Bacillota</taxon>
        <taxon>Clostridia</taxon>
        <taxon>Eubacteriales</taxon>
        <taxon>Clostridiaceae</taxon>
        <taxon>Clostridium</taxon>
    </lineage>
</organism>
<dbReference type="InterPro" id="IPR046357">
    <property type="entry name" value="PPIase_dom_sf"/>
</dbReference>
<dbReference type="Pfam" id="PF00639">
    <property type="entry name" value="Rotamase"/>
    <property type="match status" value="1"/>
</dbReference>
<dbReference type="InterPro" id="IPR000297">
    <property type="entry name" value="PPIase_PpiC"/>
</dbReference>
<dbReference type="PROSITE" id="PS50198">
    <property type="entry name" value="PPIC_PPIASE_2"/>
    <property type="match status" value="1"/>
</dbReference>
<dbReference type="SUPFAM" id="SSF109998">
    <property type="entry name" value="Triger factor/SurA peptide-binding domain-like"/>
    <property type="match status" value="1"/>
</dbReference>
<evidence type="ECO:0000259" key="2">
    <source>
        <dbReference type="PROSITE" id="PS50198"/>
    </source>
</evidence>
<evidence type="ECO:0000313" key="4">
    <source>
        <dbReference type="Proteomes" id="UP000030014"/>
    </source>
</evidence>
<dbReference type="PANTHER" id="PTHR47245:SF2">
    <property type="entry name" value="PEPTIDYL-PROLYL CIS-TRANS ISOMERASE HP_0175-RELATED"/>
    <property type="match status" value="1"/>
</dbReference>
<keyword evidence="1 3" id="KW-0413">Isomerase</keyword>
<dbReference type="PANTHER" id="PTHR47245">
    <property type="entry name" value="PEPTIDYLPROLYL ISOMERASE"/>
    <property type="match status" value="1"/>
</dbReference>
<accession>A0A0A0I8A0</accession>
<dbReference type="GO" id="GO:0003755">
    <property type="term" value="F:peptidyl-prolyl cis-trans isomerase activity"/>
    <property type="evidence" value="ECO:0007669"/>
    <property type="project" value="UniProtKB-KW"/>
</dbReference>
<dbReference type="AlphaFoldDB" id="A0A0A0I8A0"/>
<reference evidence="3 4" key="1">
    <citation type="submission" date="2014-01" db="EMBL/GenBank/DDBJ databases">
        <title>Plasmidome dynamics in the species complex Clostridium novyi sensu lato converts strains of independent lineages into distinctly different pathogens.</title>
        <authorList>
            <person name="Skarin H."/>
            <person name="Segerman B."/>
        </authorList>
    </citation>
    <scope>NUCLEOTIDE SEQUENCE [LARGE SCALE GENOMIC DNA]</scope>
    <source>
        <strain evidence="3 4">DC5</strain>
    </source>
</reference>
<dbReference type="Proteomes" id="UP000030014">
    <property type="component" value="Unassembled WGS sequence"/>
</dbReference>
<dbReference type="Gene3D" id="1.10.8.1040">
    <property type="match status" value="1"/>
</dbReference>
<evidence type="ECO:0000313" key="3">
    <source>
        <dbReference type="EMBL" id="KGM95880.1"/>
    </source>
</evidence>
<dbReference type="EMBL" id="JDRY01000089">
    <property type="protein sequence ID" value="KGM95880.1"/>
    <property type="molecule type" value="Genomic_DNA"/>
</dbReference>
<dbReference type="SUPFAM" id="SSF54534">
    <property type="entry name" value="FKBP-like"/>
    <property type="match status" value="1"/>
</dbReference>
<keyword evidence="1" id="KW-0697">Rotamase</keyword>
<evidence type="ECO:0000256" key="1">
    <source>
        <dbReference type="PROSITE-ProRule" id="PRU00278"/>
    </source>
</evidence>
<dbReference type="InterPro" id="IPR027304">
    <property type="entry name" value="Trigger_fact/SurA_dom_sf"/>
</dbReference>
<feature type="domain" description="PpiC" evidence="2">
    <location>
        <begin position="113"/>
        <end position="202"/>
    </location>
</feature>
<gene>
    <name evidence="3" type="ORF">Z955_13940</name>
</gene>
<dbReference type="PROSITE" id="PS01096">
    <property type="entry name" value="PPIC_PPIASE_1"/>
    <property type="match status" value="1"/>
</dbReference>
<dbReference type="InterPro" id="IPR023058">
    <property type="entry name" value="PPIase_PpiC_CS"/>
</dbReference>
<sequence>MENKVLARVNGKEITEKDIEVAIKRFPQERQAYFAGEQGKKQLLEQLIAFELFYAYGKENEFDKTEEFIDGVEIMKKDALTQMSVNKVLSEVQVTDKEVEDYYTANKKNFVVGETVSAKHILVDNEELANEVAEQIKNGMSFDEAAEEYSTCPSKAQGGNLGRFGKGQMVPEFEEAAFNLEIGKLSEPVKTQFGYHLIEVEDKNEATEKSFNEVKDMIKTNLIQQRQTAKYTTFVEELKNKYNVEMK</sequence>
<dbReference type="RefSeq" id="WP_039259962.1">
    <property type="nucleotide sequence ID" value="NZ_JDRY01000089.1"/>
</dbReference>